<gene>
    <name evidence="4" type="primary">TPRG1</name>
</gene>
<reference evidence="4" key="2">
    <citation type="submission" date="2025-08" db="UniProtKB">
        <authorList>
            <consortium name="Ensembl"/>
        </authorList>
    </citation>
    <scope>IDENTIFICATION</scope>
</reference>
<dbReference type="GeneTree" id="ENSGT00390000001652"/>
<dbReference type="GeneID" id="114802318"/>
<reference evidence="4 5" key="1">
    <citation type="submission" date="2020-06" db="EMBL/GenBank/DDBJ databases">
        <authorList>
            <consortium name="Wellcome Sanger Institute Data Sharing"/>
        </authorList>
    </citation>
    <scope>NUCLEOTIDE SEQUENCE [LARGE SCALE GENOMIC DNA]</scope>
</reference>
<evidence type="ECO:0000259" key="3">
    <source>
        <dbReference type="PROSITE" id="PS51791"/>
    </source>
</evidence>
<accession>A0AAY4CT58</accession>
<dbReference type="RefSeq" id="XP_028856931.1">
    <property type="nucleotide sequence ID" value="XM_029001098.1"/>
</dbReference>
<keyword evidence="5" id="KW-1185">Reference proteome</keyword>
<dbReference type="Ensembl" id="ENSDCDT00010045814.1">
    <property type="protein sequence ID" value="ENSDCDP00010036417.1"/>
    <property type="gene ID" value="ENSDCDG00010023837.1"/>
</dbReference>
<dbReference type="InterPro" id="IPR040242">
    <property type="entry name" value="TPRG1-like"/>
</dbReference>
<evidence type="ECO:0000313" key="4">
    <source>
        <dbReference type="Ensembl" id="ENSDCDP00010036417.1"/>
    </source>
</evidence>
<feature type="domain" description="HSac2" evidence="3">
    <location>
        <begin position="76"/>
        <end position="250"/>
    </location>
</feature>
<feature type="compositionally biased region" description="Basic and acidic residues" evidence="2">
    <location>
        <begin position="10"/>
        <end position="26"/>
    </location>
</feature>
<feature type="region of interest" description="Disordered" evidence="2">
    <location>
        <begin position="1"/>
        <end position="59"/>
    </location>
</feature>
<dbReference type="InterPro" id="IPR022158">
    <property type="entry name" value="Inositol_phosphatase"/>
</dbReference>
<dbReference type="InterPro" id="IPR034753">
    <property type="entry name" value="hSac2"/>
</dbReference>
<name>A0AAY4CT58_9TELE</name>
<organism evidence="4 5">
    <name type="scientific">Denticeps clupeoides</name>
    <name type="common">denticle herring</name>
    <dbReference type="NCBI Taxonomy" id="299321"/>
    <lineage>
        <taxon>Eukaryota</taxon>
        <taxon>Metazoa</taxon>
        <taxon>Chordata</taxon>
        <taxon>Craniata</taxon>
        <taxon>Vertebrata</taxon>
        <taxon>Euteleostomi</taxon>
        <taxon>Actinopterygii</taxon>
        <taxon>Neopterygii</taxon>
        <taxon>Teleostei</taxon>
        <taxon>Clupei</taxon>
        <taxon>Clupeiformes</taxon>
        <taxon>Denticipitoidei</taxon>
        <taxon>Denticipitidae</taxon>
        <taxon>Denticeps</taxon>
    </lineage>
</organism>
<dbReference type="Pfam" id="PF12456">
    <property type="entry name" value="hSac2"/>
    <property type="match status" value="1"/>
</dbReference>
<dbReference type="AlphaFoldDB" id="A0AAY4CT58"/>
<dbReference type="PANTHER" id="PTHR31108:SF6">
    <property type="entry name" value="TUMOR PROTEIN P63-REGULATED GENE 1 PROTEIN"/>
    <property type="match status" value="1"/>
</dbReference>
<proteinExistence type="inferred from homology"/>
<protein>
    <recommendedName>
        <fullName evidence="3">HSac2 domain-containing protein</fullName>
    </recommendedName>
</protein>
<dbReference type="PROSITE" id="PS51791">
    <property type="entry name" value="HSAC2"/>
    <property type="match status" value="1"/>
</dbReference>
<dbReference type="Proteomes" id="UP000694580">
    <property type="component" value="Chromosome 13"/>
</dbReference>
<evidence type="ECO:0000256" key="2">
    <source>
        <dbReference type="SAM" id="MobiDB-lite"/>
    </source>
</evidence>
<dbReference type="GO" id="GO:0005737">
    <property type="term" value="C:cytoplasm"/>
    <property type="evidence" value="ECO:0007669"/>
    <property type="project" value="TreeGrafter"/>
</dbReference>
<evidence type="ECO:0000313" key="5">
    <source>
        <dbReference type="Proteomes" id="UP000694580"/>
    </source>
</evidence>
<evidence type="ECO:0000256" key="1">
    <source>
        <dbReference type="ARBA" id="ARBA00009163"/>
    </source>
</evidence>
<dbReference type="PANTHER" id="PTHR31108">
    <property type="entry name" value="TUMOR PROTEIN P63-REGULATED GENE 1-LIKE PROTEIN"/>
    <property type="match status" value="1"/>
</dbReference>
<comment type="similarity">
    <text evidence="1">Belongs to the TPRG1 family.</text>
</comment>
<sequence length="283" mass="32495">MQDTMSNGGGKEEAPFRPVELEDTSRYPDPAPEQQSPKVENLPPEHPAEAPTPNTEGQRNRWATTMEQFKMQKFFVLRPGTLEHAVEDIKALFNPEVDGAVQSIWLMAEVDHWNNEKERLVFITENSFLICKYDFVMLNCEQVQRVPLNIVDRIVHGSFCFPQHSLLKRSGEGVRVYWDLRREPLFSSRWNPFAVDYPYCTFTYHPVRSTNEHFAVLCEIRNFREQLTDAVLRAQAKQPIPDKANGVTVLNQPIEIEAYVGAMSFIGNQNKLGYCVARGNIGY</sequence>
<reference evidence="4" key="3">
    <citation type="submission" date="2025-09" db="UniProtKB">
        <authorList>
            <consortium name="Ensembl"/>
        </authorList>
    </citation>
    <scope>IDENTIFICATION</scope>
</reference>